<name>A0A8T0D5G4_9TREM</name>
<dbReference type="PROSITE" id="PS50031">
    <property type="entry name" value="EH"/>
    <property type="match status" value="1"/>
</dbReference>
<dbReference type="Gene3D" id="1.10.238.10">
    <property type="entry name" value="EF-hand"/>
    <property type="match status" value="1"/>
</dbReference>
<feature type="domain" description="EH" evidence="1">
    <location>
        <begin position="10"/>
        <end position="98"/>
    </location>
</feature>
<dbReference type="AlphaFoldDB" id="A0A8T0D5G4"/>
<keyword evidence="3" id="KW-1185">Reference proteome</keyword>
<proteinExistence type="predicted"/>
<evidence type="ECO:0000313" key="2">
    <source>
        <dbReference type="EMBL" id="KAF8563085.1"/>
    </source>
</evidence>
<dbReference type="SUPFAM" id="SSF47473">
    <property type="entry name" value="EF-hand"/>
    <property type="match status" value="1"/>
</dbReference>
<evidence type="ECO:0000259" key="1">
    <source>
        <dbReference type="PROSITE" id="PS50031"/>
    </source>
</evidence>
<dbReference type="PANTHER" id="PTHR11216:SF174">
    <property type="entry name" value="GH06923P"/>
    <property type="match status" value="1"/>
</dbReference>
<dbReference type="GO" id="GO:0016197">
    <property type="term" value="P:endosomal transport"/>
    <property type="evidence" value="ECO:0007669"/>
    <property type="project" value="TreeGrafter"/>
</dbReference>
<dbReference type="EMBL" id="JTDF01014580">
    <property type="protein sequence ID" value="KAF8563085.1"/>
    <property type="molecule type" value="Genomic_DNA"/>
</dbReference>
<dbReference type="PANTHER" id="PTHR11216">
    <property type="entry name" value="EH DOMAIN"/>
    <property type="match status" value="1"/>
</dbReference>
<evidence type="ECO:0000313" key="3">
    <source>
        <dbReference type="Proteomes" id="UP000699462"/>
    </source>
</evidence>
<accession>A0A8T0D5G4</accession>
<comment type="caution">
    <text evidence="2">The sequence shown here is derived from an EMBL/GenBank/DDBJ whole genome shotgun (WGS) entry which is preliminary data.</text>
</comment>
<organism evidence="2 3">
    <name type="scientific">Paragonimus westermani</name>
    <dbReference type="NCBI Taxonomy" id="34504"/>
    <lineage>
        <taxon>Eukaryota</taxon>
        <taxon>Metazoa</taxon>
        <taxon>Spiralia</taxon>
        <taxon>Lophotrochozoa</taxon>
        <taxon>Platyhelminthes</taxon>
        <taxon>Trematoda</taxon>
        <taxon>Digenea</taxon>
        <taxon>Plagiorchiida</taxon>
        <taxon>Troglotremata</taxon>
        <taxon>Troglotrematidae</taxon>
        <taxon>Paragonimus</taxon>
    </lineage>
</organism>
<dbReference type="GO" id="GO:0005886">
    <property type="term" value="C:plasma membrane"/>
    <property type="evidence" value="ECO:0007669"/>
    <property type="project" value="TreeGrafter"/>
</dbReference>
<dbReference type="SMART" id="SM00027">
    <property type="entry name" value="EH"/>
    <property type="match status" value="1"/>
</dbReference>
<dbReference type="InterPro" id="IPR011992">
    <property type="entry name" value="EF-hand-dom_pair"/>
</dbReference>
<dbReference type="InterPro" id="IPR000261">
    <property type="entry name" value="EH_dom"/>
</dbReference>
<protein>
    <recommendedName>
        <fullName evidence="1">EH domain-containing protein</fullName>
    </recommendedName>
</protein>
<dbReference type="Pfam" id="PF12763">
    <property type="entry name" value="EH"/>
    <property type="match status" value="1"/>
</dbReference>
<gene>
    <name evidence="2" type="ORF">P879_11156</name>
</gene>
<reference evidence="2 3" key="1">
    <citation type="submission" date="2019-07" db="EMBL/GenBank/DDBJ databases">
        <title>Annotation for the trematode Paragonimus westermani.</title>
        <authorList>
            <person name="Choi Y.-J."/>
        </authorList>
    </citation>
    <scope>NUCLEOTIDE SEQUENCE [LARGE SCALE GENOMIC DNA]</scope>
    <source>
        <strain evidence="2">180907_Pwestermani</strain>
    </source>
</reference>
<dbReference type="GO" id="GO:0005737">
    <property type="term" value="C:cytoplasm"/>
    <property type="evidence" value="ECO:0007669"/>
    <property type="project" value="TreeGrafter"/>
</dbReference>
<sequence>MDRLRLSEREITYYFDTFDAYDVGNKGKVLLDEAYQLFHQSGLTVDVLDKIVSLCGAARSGYFGRIQFFTALKLIAVAQSGREVSLDSVYGHGPLALPVFSRAYTRQNDNEDQSNTLSAGSCFSGLDSDAVASAVDQTSTLSEISTHFSTLSQEAAPSLFTNDVAIDNFSDSCANHFNVNTGGSRYWVPFEEEECGLLTNERVDRHKPYLPNSYANYGAQYTSSQFSSNHLTEYRDLSPSSSNMSDPEEAANTVYSISPLPNRYEFDNLVQSIPGESVWSYRHLNENSENVGSSFHSGMFNPGQSRSVLHHGLFCVCFLATYQMVEITPTV</sequence>
<dbReference type="Proteomes" id="UP000699462">
    <property type="component" value="Unassembled WGS sequence"/>
</dbReference>
<dbReference type="OrthoDB" id="524326at2759"/>
<dbReference type="GO" id="GO:0006897">
    <property type="term" value="P:endocytosis"/>
    <property type="evidence" value="ECO:0007669"/>
    <property type="project" value="TreeGrafter"/>
</dbReference>